<gene>
    <name evidence="1" type="ORF">S01H4_21561</name>
</gene>
<proteinExistence type="predicted"/>
<dbReference type="AlphaFoldDB" id="X1B9P4"/>
<reference evidence="1" key="1">
    <citation type="journal article" date="2014" name="Front. Microbiol.">
        <title>High frequency of phylogenetically diverse reductive dehalogenase-homologous genes in deep subseafloor sedimentary metagenomes.</title>
        <authorList>
            <person name="Kawai M."/>
            <person name="Futagami T."/>
            <person name="Toyoda A."/>
            <person name="Takaki Y."/>
            <person name="Nishi S."/>
            <person name="Hori S."/>
            <person name="Arai W."/>
            <person name="Tsubouchi T."/>
            <person name="Morono Y."/>
            <person name="Uchiyama I."/>
            <person name="Ito T."/>
            <person name="Fujiyama A."/>
            <person name="Inagaki F."/>
            <person name="Takami H."/>
        </authorList>
    </citation>
    <scope>NUCLEOTIDE SEQUENCE</scope>
    <source>
        <strain evidence="1">Expedition CK06-06</strain>
    </source>
</reference>
<feature type="non-terminal residue" evidence="1">
    <location>
        <position position="69"/>
    </location>
</feature>
<name>X1B9P4_9ZZZZ</name>
<sequence>MEEPNKKTVQFAAYILNHYDRNSHKDHLVLAKNLERWAVKFVRNQPACPNCGGKNFDIVFGNKICPSCS</sequence>
<accession>X1B9P4</accession>
<organism evidence="1">
    <name type="scientific">marine sediment metagenome</name>
    <dbReference type="NCBI Taxonomy" id="412755"/>
    <lineage>
        <taxon>unclassified sequences</taxon>
        <taxon>metagenomes</taxon>
        <taxon>ecological metagenomes</taxon>
    </lineage>
</organism>
<protein>
    <submittedName>
        <fullName evidence="1">Uncharacterized protein</fullName>
    </submittedName>
</protein>
<evidence type="ECO:0000313" key="1">
    <source>
        <dbReference type="EMBL" id="GAG80858.1"/>
    </source>
</evidence>
<comment type="caution">
    <text evidence="1">The sequence shown here is derived from an EMBL/GenBank/DDBJ whole genome shotgun (WGS) entry which is preliminary data.</text>
</comment>
<dbReference type="EMBL" id="BART01009780">
    <property type="protein sequence ID" value="GAG80858.1"/>
    <property type="molecule type" value="Genomic_DNA"/>
</dbReference>